<feature type="transmembrane region" description="Helical" evidence="2">
    <location>
        <begin position="399"/>
        <end position="419"/>
    </location>
</feature>
<feature type="transmembrane region" description="Helical" evidence="2">
    <location>
        <begin position="147"/>
        <end position="175"/>
    </location>
</feature>
<keyword evidence="2" id="KW-0812">Transmembrane</keyword>
<comment type="caution">
    <text evidence="3">The sequence shown here is derived from an EMBL/GenBank/DDBJ whole genome shotgun (WGS) entry which is preliminary data.</text>
</comment>
<reference evidence="3" key="2">
    <citation type="submission" date="2023-04" db="EMBL/GenBank/DDBJ databases">
        <authorList>
            <person name="Sun J.-Q."/>
        </authorList>
    </citation>
    <scope>NUCLEOTIDE SEQUENCE</scope>
    <source>
        <strain evidence="3">CC-YY355</strain>
    </source>
</reference>
<feature type="transmembrane region" description="Helical" evidence="2">
    <location>
        <begin position="358"/>
        <end position="379"/>
    </location>
</feature>
<organism evidence="3 4">
    <name type="scientific">Luteimonas composti</name>
    <dbReference type="NCBI Taxonomy" id="398257"/>
    <lineage>
        <taxon>Bacteria</taxon>
        <taxon>Pseudomonadati</taxon>
        <taxon>Pseudomonadota</taxon>
        <taxon>Gammaproteobacteria</taxon>
        <taxon>Lysobacterales</taxon>
        <taxon>Lysobacteraceae</taxon>
        <taxon>Luteimonas</taxon>
    </lineage>
</organism>
<evidence type="ECO:0000256" key="1">
    <source>
        <dbReference type="SAM" id="MobiDB-lite"/>
    </source>
</evidence>
<reference evidence="3" key="1">
    <citation type="journal article" date="2007" name="Int. J. Syst. Evol. Microbiol.">
        <title>Luteimonas composti sp. nov., a moderately thermophilic bacterium isolated from food waste.</title>
        <authorList>
            <person name="Young C.C."/>
            <person name="Kampfer P."/>
            <person name="Chen W.M."/>
            <person name="Yen W.S."/>
            <person name="Arun A.B."/>
            <person name="Lai W.A."/>
            <person name="Shen F.T."/>
            <person name="Rekha P.D."/>
            <person name="Lin K.Y."/>
            <person name="Chou J.H."/>
        </authorList>
    </citation>
    <scope>NUCLEOTIDE SEQUENCE</scope>
    <source>
        <strain evidence="3">CC-YY355</strain>
    </source>
</reference>
<keyword evidence="2" id="KW-0472">Membrane</keyword>
<feature type="transmembrane region" description="Helical" evidence="2">
    <location>
        <begin position="231"/>
        <end position="249"/>
    </location>
</feature>
<feature type="transmembrane region" description="Helical" evidence="2">
    <location>
        <begin position="290"/>
        <end position="308"/>
    </location>
</feature>
<feature type="transmembrane region" description="Helical" evidence="2">
    <location>
        <begin position="425"/>
        <end position="446"/>
    </location>
</feature>
<feature type="transmembrane region" description="Helical" evidence="2">
    <location>
        <begin position="98"/>
        <end position="117"/>
    </location>
</feature>
<feature type="transmembrane region" description="Helical" evidence="2">
    <location>
        <begin position="182"/>
        <end position="201"/>
    </location>
</feature>
<evidence type="ECO:0000313" key="4">
    <source>
        <dbReference type="Proteomes" id="UP001160550"/>
    </source>
</evidence>
<feature type="transmembrane region" description="Helical" evidence="2">
    <location>
        <begin position="320"/>
        <end position="346"/>
    </location>
</feature>
<feature type="region of interest" description="Disordered" evidence="1">
    <location>
        <begin position="609"/>
        <end position="629"/>
    </location>
</feature>
<protein>
    <recommendedName>
        <fullName evidence="5">YfhO family protein</fullName>
    </recommendedName>
</protein>
<dbReference type="RefSeq" id="WP_280941590.1">
    <property type="nucleotide sequence ID" value="NZ_JARYGX010000010.1"/>
</dbReference>
<accession>A0ABT6MPK9</accession>
<feature type="transmembrane region" description="Helical" evidence="2">
    <location>
        <begin position="66"/>
        <end position="86"/>
    </location>
</feature>
<feature type="transmembrane region" description="Helical" evidence="2">
    <location>
        <begin position="256"/>
        <end position="278"/>
    </location>
</feature>
<keyword evidence="4" id="KW-1185">Reference proteome</keyword>
<keyword evidence="2" id="KW-1133">Transmembrane helix</keyword>
<proteinExistence type="predicted"/>
<evidence type="ECO:0000313" key="3">
    <source>
        <dbReference type="EMBL" id="MDH7452388.1"/>
    </source>
</evidence>
<dbReference type="EMBL" id="JARYGX010000010">
    <property type="protein sequence ID" value="MDH7452388.1"/>
    <property type="molecule type" value="Genomic_DNA"/>
</dbReference>
<evidence type="ECO:0008006" key="5">
    <source>
        <dbReference type="Google" id="ProtNLM"/>
    </source>
</evidence>
<dbReference type="Proteomes" id="UP001160550">
    <property type="component" value="Unassembled WGS sequence"/>
</dbReference>
<name>A0ABT6MPK9_9GAMM</name>
<gene>
    <name evidence="3" type="ORF">QF205_04715</name>
</gene>
<sequence>MAALLYFRRYFGIYHDSILYLGQGLMTRWPSIYGQDMFFQHGSQTDYSVLPLLLGKAFGVWTPPVAFMWGTLASLLLFWAASWYALRALMPARQRYWAWLATLCLPAMYGVVSIFSYNEKFLTARPLAEGCSLLAVGMFARGWTWRALLALAAAAAFHPLQALGAAAILWVWLVFRDRRWMHATWLAVPTMLLAVAGIAPFDGLFRRPDPEWMAAIHESYHLFVTRWDLNSLKALGFDVVLLAFGWRLLGTEFSQWCRAALIGLGLGIGANLVLVDWLELILPVSLQPWRVQWLAHWFAIAALAALLFRDMQARDYGRILLLVLAAQLAWGETAVGWVGMILLYIAWPRLVQPPRAHLRPLLACVFALMLAFLLANHLVDELQRFGEAGYRLDAYAFDLRILVFPALALGLPLLGLLAWERSGLKLRLAILVAGVVPLLAWSAWTWDGRTAMMRQFENSAFREDVFGVMLPNGAQVFWEPEALVGSWLVLQRPNYFSPSQLAGQMFNRGTFVVGRERRTRMQPLMDEGARCRRDPAAFVAGQCQISEAALHAACEPGTTRAPDYLALSYPLRYPALGIWLFDAPQPAQRLIYRLYGCAELMQLMEAGNDVADGHPDTTDATGPFDAIRH</sequence>
<evidence type="ECO:0000256" key="2">
    <source>
        <dbReference type="SAM" id="Phobius"/>
    </source>
</evidence>